<dbReference type="AlphaFoldDB" id="E1YFN8"/>
<name>E1YFN8_9BACT</name>
<dbReference type="EMBL" id="FR695872">
    <property type="protein sequence ID" value="CBX29382.1"/>
    <property type="molecule type" value="Genomic_DNA"/>
</dbReference>
<keyword evidence="1" id="KW-0732">Signal</keyword>
<proteinExistence type="predicted"/>
<feature type="chain" id="PRO_5003155075" description="Secreted protein" evidence="1">
    <location>
        <begin position="27"/>
        <end position="129"/>
    </location>
</feature>
<evidence type="ECO:0000313" key="2">
    <source>
        <dbReference type="EMBL" id="CBX29382.1"/>
    </source>
</evidence>
<protein>
    <recommendedName>
        <fullName evidence="3">Secreted protein</fullName>
    </recommendedName>
</protein>
<sequence>MNYRKSIKILATLFLILGIFASSVFAEACFCGNTCLHNYQTKAKAYSLFHLRCSGNLCKSCDLEKGKMLKAANSATKAHNLKIFDTVLIVFALIDCSLIYNTVEDFETFYACKIIVTPPIYLQNLSILC</sequence>
<feature type="signal peptide" evidence="1">
    <location>
        <begin position="1"/>
        <end position="26"/>
    </location>
</feature>
<organism evidence="2">
    <name type="scientific">uncultured Desulfobacterium sp</name>
    <dbReference type="NCBI Taxonomy" id="201089"/>
    <lineage>
        <taxon>Bacteria</taxon>
        <taxon>Pseudomonadati</taxon>
        <taxon>Thermodesulfobacteriota</taxon>
        <taxon>Desulfobacteria</taxon>
        <taxon>Desulfobacterales</taxon>
        <taxon>Desulfobacteriaceae</taxon>
        <taxon>Desulfobacterium</taxon>
        <taxon>environmental samples</taxon>
    </lineage>
</organism>
<evidence type="ECO:0000256" key="1">
    <source>
        <dbReference type="SAM" id="SignalP"/>
    </source>
</evidence>
<gene>
    <name evidence="2" type="ORF">N47_J03630</name>
</gene>
<accession>E1YFN8</accession>
<evidence type="ECO:0008006" key="3">
    <source>
        <dbReference type="Google" id="ProtNLM"/>
    </source>
</evidence>
<reference evidence="2" key="1">
    <citation type="journal article" date="2011" name="Environ. Microbiol.">
        <title>Genomic insights into the metabolic potential of the polycyclic aromatic hydrocarbon degrading sulfate-reducing Deltaproteobacterium N47.</title>
        <authorList>
            <person name="Bergmann F."/>
            <person name="Selesi D."/>
            <person name="Weinmaier T."/>
            <person name="Tischler P."/>
            <person name="Rattei T."/>
            <person name="Meckenstock R.U."/>
        </authorList>
    </citation>
    <scope>NUCLEOTIDE SEQUENCE</scope>
</reference>